<dbReference type="GO" id="GO:0001680">
    <property type="term" value="P:tRNA 3'-terminal CCA addition"/>
    <property type="evidence" value="ECO:0007669"/>
    <property type="project" value="UniProtKB-UniRule"/>
</dbReference>
<dbReference type="Gene3D" id="1.10.110.30">
    <property type="match status" value="1"/>
</dbReference>
<comment type="function">
    <text evidence="11">Catalyzes the addition and repair of the essential 3'-terminal CCA sequence in tRNAs without using a nucleic acid template. Adds these three nucleotides in the order of C, C, and A to the tRNA nucleotide-73, using CTP and ATP as substrates and producing inorganic pyrophosphate. tRNA 3'-terminal CCA addition is required both for tRNA processing and repair. Also involved in tRNA surveillance by mediating tandem CCA addition to generate a CCACCA at the 3' terminus of unstable tRNAs. While stable tRNAs receive only 3'-terminal CCA, unstable tRNAs are marked with CCACCA and rapidly degraded.</text>
</comment>
<evidence type="ECO:0000256" key="10">
    <source>
        <dbReference type="ARBA" id="ARBA00022884"/>
    </source>
</evidence>
<dbReference type="GO" id="GO:0042245">
    <property type="term" value="P:RNA repair"/>
    <property type="evidence" value="ECO:0007669"/>
    <property type="project" value="UniProtKB-KW"/>
</dbReference>
<name>A0A133Y2W8_9LACT</name>
<feature type="binding site" evidence="11">
    <location>
        <position position="166"/>
    </location>
    <ligand>
        <name>ATP</name>
        <dbReference type="ChEBI" id="CHEBI:30616"/>
    </ligand>
</feature>
<dbReference type="PANTHER" id="PTHR46173:SF1">
    <property type="entry name" value="CCA TRNA NUCLEOTIDYLTRANSFERASE 1, MITOCHONDRIAL"/>
    <property type="match status" value="1"/>
</dbReference>
<evidence type="ECO:0000256" key="5">
    <source>
        <dbReference type="ARBA" id="ARBA00022723"/>
    </source>
</evidence>
<feature type="binding site" evidence="11">
    <location>
        <position position="33"/>
    </location>
    <ligand>
        <name>CTP</name>
        <dbReference type="ChEBI" id="CHEBI:37563"/>
    </ligand>
</feature>
<keyword evidence="2 11" id="KW-0808">Transferase</keyword>
<dbReference type="GO" id="GO:0000049">
    <property type="term" value="F:tRNA binding"/>
    <property type="evidence" value="ECO:0007669"/>
    <property type="project" value="UniProtKB-UniRule"/>
</dbReference>
<evidence type="ECO:0000256" key="11">
    <source>
        <dbReference type="HAMAP-Rule" id="MF_01263"/>
    </source>
</evidence>
<protein>
    <recommendedName>
        <fullName evidence="11">CCA-adding enzyme</fullName>
        <ecNumber evidence="11">2.7.7.72</ecNumber>
    </recommendedName>
    <alternativeName>
        <fullName evidence="11">CCA tRNA nucleotidyltransferase</fullName>
    </alternativeName>
    <alternativeName>
        <fullName evidence="11">tRNA CCA-pyrophosphorylase</fullName>
    </alternativeName>
    <alternativeName>
        <fullName evidence="11">tRNA adenylyl-/cytidylyl- transferase</fullName>
    </alternativeName>
    <alternativeName>
        <fullName evidence="11">tRNA nucleotidyltransferase</fullName>
    </alternativeName>
    <alternativeName>
        <fullName evidence="11">tRNA-NT</fullName>
    </alternativeName>
</protein>
<dbReference type="InterPro" id="IPR032810">
    <property type="entry name" value="CCA-adding_enz_C"/>
</dbReference>
<comment type="similarity">
    <text evidence="11">Belongs to the tRNA nucleotidyltransferase/poly(A) polymerase family. Bacterial CCA-adding enzyme type 3 subfamily.</text>
</comment>
<dbReference type="RefSeq" id="WP_060936575.1">
    <property type="nucleotide sequence ID" value="NZ_JASOZP010000003.1"/>
</dbReference>
<feature type="domain" description="CCA-adding enzyme C-terminal" evidence="14">
    <location>
        <begin position="252"/>
        <end position="407"/>
    </location>
</feature>
<dbReference type="Gene3D" id="3.30.460.10">
    <property type="entry name" value="Beta Polymerase, domain 2"/>
    <property type="match status" value="1"/>
</dbReference>
<feature type="binding site" evidence="11">
    <location>
        <position position="163"/>
    </location>
    <ligand>
        <name>ATP</name>
        <dbReference type="ChEBI" id="CHEBI:30616"/>
    </ligand>
</feature>
<feature type="binding site" evidence="11">
    <location>
        <position position="157"/>
    </location>
    <ligand>
        <name>ATP</name>
        <dbReference type="ChEBI" id="CHEBI:30616"/>
    </ligand>
</feature>
<dbReference type="HAMAP" id="MF_01263">
    <property type="entry name" value="CCA_bact_type3"/>
    <property type="match status" value="1"/>
</dbReference>
<feature type="binding site" evidence="11">
    <location>
        <position position="43"/>
    </location>
    <ligand>
        <name>Mg(2+)</name>
        <dbReference type="ChEBI" id="CHEBI:18420"/>
    </ligand>
</feature>
<feature type="binding site" evidence="11">
    <location>
        <position position="33"/>
    </location>
    <ligand>
        <name>ATP</name>
        <dbReference type="ChEBI" id="CHEBI:30616"/>
    </ligand>
</feature>
<keyword evidence="8 11" id="KW-0067">ATP-binding</keyword>
<dbReference type="PANTHER" id="PTHR46173">
    <property type="entry name" value="CCA TRNA NUCLEOTIDYLTRANSFERASE 1, MITOCHONDRIAL"/>
    <property type="match status" value="1"/>
</dbReference>
<dbReference type="GO" id="GO:0005524">
    <property type="term" value="F:ATP binding"/>
    <property type="evidence" value="ECO:0007669"/>
    <property type="project" value="UniProtKB-UniRule"/>
</dbReference>
<dbReference type="OrthoDB" id="9805698at2"/>
<dbReference type="InterPro" id="IPR023068">
    <property type="entry name" value="CCA-adding_enz_firmicutes"/>
</dbReference>
<feature type="domain" description="tRNA nucleotidyltransferase/poly(A) polymerase RNA and SrmB- binding" evidence="13">
    <location>
        <begin position="172"/>
        <end position="230"/>
    </location>
</feature>
<sequence>MRIEAEEFKQALPVLQAIEAEGYRAYFVGGCIRDVLLHLPIHDVDIATSAYPSEVQHIFPKHFDVGIEHGTVMVCFEGETYEITTFRTEADYEDFRRPSEVTFVRSLSEDLLRRDFTINAMAMGTDGQIVDYFQGKEDLQAKRLRAVGVPKERFHEDALRMMRAVRFASQLDFHIEDQTKSAIKSCAPLLKHIAVERIETEMNKLWIGKNWKQGIREWLDLDLYQYCPQTSALYDVFEKLLENLSGQVKMPDECLPWALLYFLNGQEERTLGQFIRAWKLSNKQYEKIKSYLKALHERAASPNGWTKEMVYRYGKEVSACLEQFIHNQEEKGQKFADVFSAISPDQVDKVWTELAIHSRKELAVNGYDIMKELQPEDKKQIGYLILRAEEAVVKGQCENDRQKLLNYLKK</sequence>
<feature type="binding site" evidence="11">
    <location>
        <position position="160"/>
    </location>
    <ligand>
        <name>CTP</name>
        <dbReference type="ChEBI" id="CHEBI:37563"/>
    </ligand>
</feature>
<comment type="cofactor">
    <cofactor evidence="1 11">
        <name>Mg(2+)</name>
        <dbReference type="ChEBI" id="CHEBI:18420"/>
    </cofactor>
</comment>
<keyword evidence="3 11" id="KW-0819">tRNA processing</keyword>
<evidence type="ECO:0000256" key="1">
    <source>
        <dbReference type="ARBA" id="ARBA00001946"/>
    </source>
</evidence>
<comment type="catalytic activity">
    <reaction evidence="11">
        <text>a tRNA with a 3' CCA end + 2 CTP + ATP = a tRNA with a 3' CCACCA end + 3 diphosphate</text>
        <dbReference type="Rhea" id="RHEA:76235"/>
        <dbReference type="Rhea" id="RHEA-COMP:10468"/>
        <dbReference type="Rhea" id="RHEA-COMP:18655"/>
        <dbReference type="ChEBI" id="CHEBI:30616"/>
        <dbReference type="ChEBI" id="CHEBI:33019"/>
        <dbReference type="ChEBI" id="CHEBI:37563"/>
        <dbReference type="ChEBI" id="CHEBI:83071"/>
        <dbReference type="ChEBI" id="CHEBI:195187"/>
    </reaction>
</comment>
<feature type="binding site" evidence="11">
    <location>
        <position position="166"/>
    </location>
    <ligand>
        <name>CTP</name>
        <dbReference type="ChEBI" id="CHEBI:37563"/>
    </ligand>
</feature>
<feature type="binding site" evidence="11">
    <location>
        <position position="157"/>
    </location>
    <ligand>
        <name>CTP</name>
        <dbReference type="ChEBI" id="CHEBI:37563"/>
    </ligand>
</feature>
<evidence type="ECO:0000256" key="8">
    <source>
        <dbReference type="ARBA" id="ARBA00022840"/>
    </source>
</evidence>
<comment type="miscellaneous">
    <text evidence="11">A single active site specifically recognizes both ATP and CTP and is responsible for their addition.</text>
</comment>
<feature type="binding site" evidence="11">
    <location>
        <position position="114"/>
    </location>
    <ligand>
        <name>ATP</name>
        <dbReference type="ChEBI" id="CHEBI:30616"/>
    </ligand>
</feature>
<dbReference type="SUPFAM" id="SSF81891">
    <property type="entry name" value="Poly A polymerase C-terminal region-like"/>
    <property type="match status" value="1"/>
</dbReference>
<dbReference type="GO" id="GO:0000287">
    <property type="term" value="F:magnesium ion binding"/>
    <property type="evidence" value="ECO:0007669"/>
    <property type="project" value="UniProtKB-UniRule"/>
</dbReference>
<dbReference type="InterPro" id="IPR002646">
    <property type="entry name" value="PolA_pol_head_dom"/>
</dbReference>
<evidence type="ECO:0000313" key="15">
    <source>
        <dbReference type="EMBL" id="KXB37554.1"/>
    </source>
</evidence>
<dbReference type="GO" id="GO:0004810">
    <property type="term" value="F:CCA tRNA nucleotidyltransferase activity"/>
    <property type="evidence" value="ECO:0007669"/>
    <property type="project" value="UniProtKB-UniRule"/>
</dbReference>
<comment type="catalytic activity">
    <reaction evidence="11">
        <text>a tRNA precursor + 2 CTP + ATP = a tRNA with a 3' CCA end + 3 diphosphate</text>
        <dbReference type="Rhea" id="RHEA:14433"/>
        <dbReference type="Rhea" id="RHEA-COMP:10465"/>
        <dbReference type="Rhea" id="RHEA-COMP:10468"/>
        <dbReference type="ChEBI" id="CHEBI:30616"/>
        <dbReference type="ChEBI" id="CHEBI:33019"/>
        <dbReference type="ChEBI" id="CHEBI:37563"/>
        <dbReference type="ChEBI" id="CHEBI:74896"/>
        <dbReference type="ChEBI" id="CHEBI:83071"/>
        <dbReference type="EC" id="2.7.7.72"/>
    </reaction>
</comment>
<reference evidence="15 16" key="1">
    <citation type="submission" date="2016-01" db="EMBL/GenBank/DDBJ databases">
        <authorList>
            <person name="Oliw E.H."/>
        </authorList>
    </citation>
    <scope>NUCLEOTIDE SEQUENCE [LARGE SCALE GENOMIC DNA]</scope>
    <source>
        <strain evidence="15 16">KA00635</strain>
    </source>
</reference>
<feature type="domain" description="Poly A polymerase head" evidence="12">
    <location>
        <begin position="25"/>
        <end position="145"/>
    </location>
</feature>
<dbReference type="SUPFAM" id="SSF81301">
    <property type="entry name" value="Nucleotidyltransferase"/>
    <property type="match status" value="1"/>
</dbReference>
<keyword evidence="6 11" id="KW-0547">Nucleotide-binding</keyword>
<evidence type="ECO:0000259" key="12">
    <source>
        <dbReference type="Pfam" id="PF01743"/>
    </source>
</evidence>
<keyword evidence="4 11" id="KW-0548">Nucleotidyltransferase</keyword>
<dbReference type="InterPro" id="IPR032828">
    <property type="entry name" value="PolyA_RNA-bd"/>
</dbReference>
<keyword evidence="9 11" id="KW-0460">Magnesium</keyword>
<feature type="binding site" evidence="11">
    <location>
        <position position="30"/>
    </location>
    <ligand>
        <name>ATP</name>
        <dbReference type="ChEBI" id="CHEBI:30616"/>
    </ligand>
</feature>
<evidence type="ECO:0000259" key="13">
    <source>
        <dbReference type="Pfam" id="PF12627"/>
    </source>
</evidence>
<evidence type="ECO:0000256" key="6">
    <source>
        <dbReference type="ARBA" id="ARBA00022741"/>
    </source>
</evidence>
<feature type="binding site" evidence="11">
    <location>
        <position position="30"/>
    </location>
    <ligand>
        <name>CTP</name>
        <dbReference type="ChEBI" id="CHEBI:37563"/>
    </ligand>
</feature>
<dbReference type="Proteomes" id="UP000070422">
    <property type="component" value="Unassembled WGS sequence"/>
</dbReference>
<evidence type="ECO:0000256" key="4">
    <source>
        <dbReference type="ARBA" id="ARBA00022695"/>
    </source>
</evidence>
<feature type="binding site" evidence="11">
    <location>
        <position position="163"/>
    </location>
    <ligand>
        <name>CTP</name>
        <dbReference type="ChEBI" id="CHEBI:37563"/>
    </ligand>
</feature>
<evidence type="ECO:0000313" key="16">
    <source>
        <dbReference type="Proteomes" id="UP000070422"/>
    </source>
</evidence>
<evidence type="ECO:0000256" key="9">
    <source>
        <dbReference type="ARBA" id="ARBA00022842"/>
    </source>
</evidence>
<feature type="binding site" evidence="11">
    <location>
        <position position="114"/>
    </location>
    <ligand>
        <name>CTP</name>
        <dbReference type="ChEBI" id="CHEBI:37563"/>
    </ligand>
</feature>
<dbReference type="STRING" id="87541.AWM71_01290"/>
<dbReference type="PATRIC" id="fig|87541.4.peg.518"/>
<dbReference type="Gene3D" id="1.10.246.80">
    <property type="match status" value="1"/>
</dbReference>
<organism evidence="15 16">
    <name type="scientific">Aerococcus christensenii</name>
    <dbReference type="NCBI Taxonomy" id="87541"/>
    <lineage>
        <taxon>Bacteria</taxon>
        <taxon>Bacillati</taxon>
        <taxon>Bacillota</taxon>
        <taxon>Bacilli</taxon>
        <taxon>Lactobacillales</taxon>
        <taxon>Aerococcaceae</taxon>
        <taxon>Aerococcus</taxon>
    </lineage>
</organism>
<comment type="subunit">
    <text evidence="11">Homodimer.</text>
</comment>
<gene>
    <name evidence="11" type="primary">cca</name>
    <name evidence="15" type="ORF">HMPREF3187_00516</name>
</gene>
<keyword evidence="10 11" id="KW-0694">RNA-binding</keyword>
<dbReference type="Pfam" id="PF13735">
    <property type="entry name" value="tRNA_NucTran2_2"/>
    <property type="match status" value="1"/>
</dbReference>
<dbReference type="EMBL" id="LSCQ01000025">
    <property type="protein sequence ID" value="KXB37554.1"/>
    <property type="molecule type" value="Genomic_DNA"/>
</dbReference>
<proteinExistence type="inferred from homology"/>
<dbReference type="InterPro" id="IPR043519">
    <property type="entry name" value="NT_sf"/>
</dbReference>
<accession>A0A133Y2W8</accession>
<dbReference type="Pfam" id="PF01743">
    <property type="entry name" value="PolyA_pol"/>
    <property type="match status" value="1"/>
</dbReference>
<evidence type="ECO:0000256" key="3">
    <source>
        <dbReference type="ARBA" id="ARBA00022694"/>
    </source>
</evidence>
<evidence type="ECO:0000256" key="2">
    <source>
        <dbReference type="ARBA" id="ARBA00022679"/>
    </source>
</evidence>
<dbReference type="Pfam" id="PF12627">
    <property type="entry name" value="PolyA_pol_RNAbd"/>
    <property type="match status" value="1"/>
</dbReference>
<feature type="binding site" evidence="11">
    <location>
        <position position="45"/>
    </location>
    <ligand>
        <name>Mg(2+)</name>
        <dbReference type="ChEBI" id="CHEBI:18420"/>
    </ligand>
</feature>
<evidence type="ECO:0000259" key="14">
    <source>
        <dbReference type="Pfam" id="PF13735"/>
    </source>
</evidence>
<keyword evidence="7 11" id="KW-0692">RNA repair</keyword>
<dbReference type="EC" id="2.7.7.72" evidence="11"/>
<keyword evidence="5 11" id="KW-0479">Metal-binding</keyword>
<dbReference type="NCBIfam" id="NF009814">
    <property type="entry name" value="PRK13299.1"/>
    <property type="match status" value="1"/>
</dbReference>
<dbReference type="InterPro" id="IPR050264">
    <property type="entry name" value="Bact_CCA-adding_enz_type3_sf"/>
</dbReference>
<dbReference type="Gene3D" id="1.20.58.560">
    <property type="match status" value="1"/>
</dbReference>
<dbReference type="GO" id="GO:0160016">
    <property type="term" value="F:CCACCA tRNA nucleotidyltransferase activity"/>
    <property type="evidence" value="ECO:0007669"/>
    <property type="project" value="RHEA"/>
</dbReference>
<comment type="caution">
    <text evidence="15">The sequence shown here is derived from an EMBL/GenBank/DDBJ whole genome shotgun (WGS) entry which is preliminary data.</text>
</comment>
<feature type="binding site" evidence="11">
    <location>
        <position position="160"/>
    </location>
    <ligand>
        <name>ATP</name>
        <dbReference type="ChEBI" id="CHEBI:30616"/>
    </ligand>
</feature>
<evidence type="ECO:0000256" key="7">
    <source>
        <dbReference type="ARBA" id="ARBA00022800"/>
    </source>
</evidence>
<dbReference type="AlphaFoldDB" id="A0A133Y2W8"/>
<dbReference type="CDD" id="cd05398">
    <property type="entry name" value="NT_ClassII-CCAase"/>
    <property type="match status" value="1"/>
</dbReference>